<reference evidence="2 3" key="1">
    <citation type="submission" date="2020-06" db="EMBL/GenBank/DDBJ databases">
        <title>Actinokineospora xiongansis sp. nov., isolated from soil of Baiyangdian.</title>
        <authorList>
            <person name="Zhang X."/>
        </authorList>
    </citation>
    <scope>NUCLEOTIDE SEQUENCE [LARGE SCALE GENOMIC DNA]</scope>
    <source>
        <strain evidence="2 3">HBU206404</strain>
    </source>
</reference>
<proteinExistence type="predicted"/>
<keyword evidence="3" id="KW-1185">Reference proteome</keyword>
<organism evidence="2 3">
    <name type="scientific">Actinokineospora xionganensis</name>
    <dbReference type="NCBI Taxonomy" id="2684470"/>
    <lineage>
        <taxon>Bacteria</taxon>
        <taxon>Bacillati</taxon>
        <taxon>Actinomycetota</taxon>
        <taxon>Actinomycetes</taxon>
        <taxon>Pseudonocardiales</taxon>
        <taxon>Pseudonocardiaceae</taxon>
        <taxon>Actinokineospora</taxon>
    </lineage>
</organism>
<dbReference type="InterPro" id="IPR024344">
    <property type="entry name" value="MDMPI_metal-binding"/>
</dbReference>
<dbReference type="NCBIfam" id="TIGR03083">
    <property type="entry name" value="maleylpyruvate isomerase family mycothiol-dependent enzyme"/>
    <property type="match status" value="1"/>
</dbReference>
<accession>A0ABR7LBX0</accession>
<dbReference type="RefSeq" id="WP_187223315.1">
    <property type="nucleotide sequence ID" value="NZ_JABVED010000015.1"/>
</dbReference>
<dbReference type="EMBL" id="JABVED010000015">
    <property type="protein sequence ID" value="MBC6450206.1"/>
    <property type="molecule type" value="Genomic_DNA"/>
</dbReference>
<evidence type="ECO:0000313" key="3">
    <source>
        <dbReference type="Proteomes" id="UP000734823"/>
    </source>
</evidence>
<dbReference type="Proteomes" id="UP000734823">
    <property type="component" value="Unassembled WGS sequence"/>
</dbReference>
<dbReference type="SUPFAM" id="SSF109854">
    <property type="entry name" value="DinB/YfiT-like putative metalloenzymes"/>
    <property type="match status" value="1"/>
</dbReference>
<protein>
    <submittedName>
        <fullName evidence="2">Maleylpyruvate isomerase family mycothiol-dependent enzyme</fullName>
    </submittedName>
</protein>
<evidence type="ECO:0000313" key="2">
    <source>
        <dbReference type="EMBL" id="MBC6450206.1"/>
    </source>
</evidence>
<dbReference type="InterPro" id="IPR034660">
    <property type="entry name" value="DinB/YfiT-like"/>
</dbReference>
<dbReference type="Pfam" id="PF11716">
    <property type="entry name" value="MDMPI_N"/>
    <property type="match status" value="1"/>
</dbReference>
<evidence type="ECO:0000259" key="1">
    <source>
        <dbReference type="Pfam" id="PF11716"/>
    </source>
</evidence>
<comment type="caution">
    <text evidence="2">The sequence shown here is derived from an EMBL/GenBank/DDBJ whole genome shotgun (WGS) entry which is preliminary data.</text>
</comment>
<dbReference type="GO" id="GO:0016853">
    <property type="term" value="F:isomerase activity"/>
    <property type="evidence" value="ECO:0007669"/>
    <property type="project" value="UniProtKB-KW"/>
</dbReference>
<dbReference type="InterPro" id="IPR017517">
    <property type="entry name" value="Maleyloyr_isom"/>
</dbReference>
<name>A0ABR7LBX0_9PSEU</name>
<dbReference type="Gene3D" id="1.20.120.450">
    <property type="entry name" value="dinb family like domain"/>
    <property type="match status" value="1"/>
</dbReference>
<sequence>METEQVWSEIEAARLRLADFLDTLSPEDWEHPSLCSGWRVRDVAAHLTLAPQTSIGRSMVDFAKARGNFNRLVLQTAIRQADLPTGEIVGLLRSLAGSRRTPPGTGPLTTILDVLTHTQDISQPLGREIEVPAAAARVAAERAWSMGWPFHARKRLGGFRLVGTDTGWTAGAGPVVEGPTSAMLQLLTGRSEALERLSGDGAADLARKVFGRTENSPS</sequence>
<gene>
    <name evidence="2" type="ORF">GPZ80_23890</name>
</gene>
<keyword evidence="2" id="KW-0413">Isomerase</keyword>
<feature type="domain" description="Mycothiol-dependent maleylpyruvate isomerase metal-binding" evidence="1">
    <location>
        <begin position="12"/>
        <end position="50"/>
    </location>
</feature>